<evidence type="ECO:0000259" key="4">
    <source>
        <dbReference type="SMART" id="SM00382"/>
    </source>
</evidence>
<evidence type="ECO:0000256" key="1">
    <source>
        <dbReference type="ARBA" id="ARBA00022741"/>
    </source>
</evidence>
<keyword evidence="6" id="KW-1185">Reference proteome</keyword>
<feature type="domain" description="AAA+ ATPase" evidence="4">
    <location>
        <begin position="182"/>
        <end position="315"/>
    </location>
</feature>
<dbReference type="InterPro" id="IPR003593">
    <property type="entry name" value="AAA+_ATPase"/>
</dbReference>
<dbReference type="Gene3D" id="3.40.50.300">
    <property type="entry name" value="P-loop containing nucleotide triphosphate hydrolases"/>
    <property type="match status" value="1"/>
</dbReference>
<name>A0AAQ3WI85_PASNO</name>
<dbReference type="InterPro" id="IPR027417">
    <property type="entry name" value="P-loop_NTPase"/>
</dbReference>
<dbReference type="InterPro" id="IPR034081">
    <property type="entry name" value="R3H_AAA"/>
</dbReference>
<dbReference type="CDD" id="cd00009">
    <property type="entry name" value="AAA"/>
    <property type="match status" value="1"/>
</dbReference>
<dbReference type="Pfam" id="PF25516">
    <property type="entry name" value="PTPase"/>
    <property type="match status" value="1"/>
</dbReference>
<dbReference type="Proteomes" id="UP001341281">
    <property type="component" value="Chromosome 03"/>
</dbReference>
<dbReference type="FunFam" id="3.40.50.300:FF:001088">
    <property type="entry name" value="uncharacterized protein ycf45 isoform X2"/>
    <property type="match status" value="1"/>
</dbReference>
<dbReference type="AlphaFoldDB" id="A0AAQ3WI85"/>
<reference evidence="5 6" key="1">
    <citation type="submission" date="2024-02" db="EMBL/GenBank/DDBJ databases">
        <title>High-quality chromosome-scale genome assembly of Pensacola bahiagrass (Paspalum notatum Flugge var. saurae).</title>
        <authorList>
            <person name="Vega J.M."/>
            <person name="Podio M."/>
            <person name="Orjuela J."/>
            <person name="Siena L.A."/>
            <person name="Pessino S.C."/>
            <person name="Combes M.C."/>
            <person name="Mariac C."/>
            <person name="Albertini E."/>
            <person name="Pupilli F."/>
            <person name="Ortiz J.P.A."/>
            <person name="Leblanc O."/>
        </authorList>
    </citation>
    <scope>NUCLEOTIDE SEQUENCE [LARGE SCALE GENOMIC DNA]</scope>
    <source>
        <strain evidence="5">R1</strain>
        <tissue evidence="5">Leaf</tissue>
    </source>
</reference>
<feature type="compositionally biased region" description="Basic residues" evidence="3">
    <location>
        <begin position="16"/>
        <end position="27"/>
    </location>
</feature>
<dbReference type="PANTHER" id="PTHR20953:SF14">
    <property type="entry name" value="PROTEIN SEEDLING PLASTID DEVELOPMENT 1"/>
    <property type="match status" value="1"/>
</dbReference>
<evidence type="ECO:0000313" key="6">
    <source>
        <dbReference type="Proteomes" id="UP001341281"/>
    </source>
</evidence>
<keyword evidence="2" id="KW-0067">ATP-binding</keyword>
<dbReference type="Pfam" id="PF19568">
    <property type="entry name" value="Spore_III_AA"/>
    <property type="match status" value="1"/>
</dbReference>
<dbReference type="InterPro" id="IPR045735">
    <property type="entry name" value="Spore_III_AA_AAA+_ATPase"/>
</dbReference>
<evidence type="ECO:0000256" key="2">
    <source>
        <dbReference type="ARBA" id="ARBA00022840"/>
    </source>
</evidence>
<dbReference type="InterPro" id="IPR056592">
    <property type="entry name" value="Beta-prop_At3g26010-like"/>
</dbReference>
<feature type="region of interest" description="Disordered" evidence="3">
    <location>
        <begin position="1"/>
        <end position="43"/>
    </location>
</feature>
<dbReference type="GO" id="GO:0005524">
    <property type="term" value="F:ATP binding"/>
    <property type="evidence" value="ECO:0007669"/>
    <property type="project" value="UniProtKB-KW"/>
</dbReference>
<proteinExistence type="predicted"/>
<dbReference type="EMBL" id="CP144747">
    <property type="protein sequence ID" value="WVZ62216.1"/>
    <property type="molecule type" value="Genomic_DNA"/>
</dbReference>
<dbReference type="InterPro" id="IPR036047">
    <property type="entry name" value="F-box-like_dom_sf"/>
</dbReference>
<feature type="region of interest" description="Disordered" evidence="3">
    <location>
        <begin position="646"/>
        <end position="666"/>
    </location>
</feature>
<dbReference type="SMART" id="SM00382">
    <property type="entry name" value="AAA"/>
    <property type="match status" value="1"/>
</dbReference>
<feature type="region of interest" description="Disordered" evidence="3">
    <location>
        <begin position="710"/>
        <end position="755"/>
    </location>
</feature>
<keyword evidence="1" id="KW-0547">Nucleotide-binding</keyword>
<evidence type="ECO:0000256" key="3">
    <source>
        <dbReference type="SAM" id="MobiDB-lite"/>
    </source>
</evidence>
<sequence length="1100" mass="121114">MLRALNPSPLRGRPVPPRRRAWARPRAAHAQPQPPVRRPSGDRLCAAPARRAAPAAAAPAPGARGELEAFLEVVPARMRRGLAAHQDLRDLVEVVMDLGRRPVARFPSGDWVISDQPVTADDLRQAVAKVGDFSEDNRSGINHSLHRISAIRNRKAQIIGLTCRVGRAISGSAEMIRDLVVSGGSILVIGPPGVGKTTLIREIARILADEGKKRVIIVDTSNEIGGDGDVPHSGIGRARRMQVPKVTMQHNVMIEAVENHMPEVIVIDEIGTELEAMAASTIAQRGVQLVGTAHGVTIESIIKNPCLQMLVGGIESVTLGDEEAKKRKVQKTILERKGPPTFSCAVEMISKTECRVHHKLENTVDAILAGKPPKFEARKMDKPTESEMPLVIPDRVYEMEPVPLYQDHMVTKTMSSEGNLSDDFALSRQTNSKSMPGDDRFGDDFVYTRRAKSKKSVPGKSLVRVYTYQISEADILQVATVMGFDDELDVTDDIGAADVILASSSEMKQNPWIHNVAKYHKLPVFVVKTNTMAQIVKAVRMIVGRDNSSSHKQPKVVDGEIEIEDDAPKRKPSLEEIDALEEARLAIEYIVIPGGEPVELLPRCSEIVARQLELVESYQLLAETFGTDSNSRLQILPVKITKKGFSKDIRGSKPTKQPGSDLIVSENGGGSSFSRLPFLPKISSYVHVTLFTSVRIQYCCVRRDMAGEAQSTHHAAGKNNPRNNTRQRAQSRRPADRGDDDNFAGNDENAHPQPQARILPDLTVPLAPIHSTVHSTSPRRNKEDQVREIAPGGCMDRAKRSAAAVASLPDDPLLEILSRLPCVSKAWRGLMADPHHRKKLPQTLEGFFLFGNGYCGSYRGYGNSCWDFADVIGRSVRPVDACFPFLTELPGIQTISLLHHCNGLLLFGYIKESGRGKSPIYIVSNPATKEWVLVPNTFVTGLPLLSRCLTTSLVFDPASSSHFHLVQIINVFTLQVHIYSSKSGVWSPITSGWSNSLYTAHVGHSAHVDGMLYVAVHGTMDQVARMDVEGNKMKTIPVPLRRWDQKLISYDMDSKYISEDDILQIAAVIDGIDVEQDVMIEAVENHMVEVIVIYEIGREF</sequence>
<dbReference type="Pfam" id="PF24750">
    <property type="entry name" value="b-prop_At3g26010-like"/>
    <property type="match status" value="1"/>
</dbReference>
<dbReference type="SUPFAM" id="SSF81383">
    <property type="entry name" value="F-box domain"/>
    <property type="match status" value="1"/>
</dbReference>
<gene>
    <name evidence="5" type="ORF">U9M48_011986</name>
</gene>
<organism evidence="5 6">
    <name type="scientific">Paspalum notatum var. saurae</name>
    <dbReference type="NCBI Taxonomy" id="547442"/>
    <lineage>
        <taxon>Eukaryota</taxon>
        <taxon>Viridiplantae</taxon>
        <taxon>Streptophyta</taxon>
        <taxon>Embryophyta</taxon>
        <taxon>Tracheophyta</taxon>
        <taxon>Spermatophyta</taxon>
        <taxon>Magnoliopsida</taxon>
        <taxon>Liliopsida</taxon>
        <taxon>Poales</taxon>
        <taxon>Poaceae</taxon>
        <taxon>PACMAD clade</taxon>
        <taxon>Panicoideae</taxon>
        <taxon>Andropogonodae</taxon>
        <taxon>Paspaleae</taxon>
        <taxon>Paspalinae</taxon>
        <taxon>Paspalum</taxon>
    </lineage>
</organism>
<dbReference type="CDD" id="cd02645">
    <property type="entry name" value="R3H_AAA"/>
    <property type="match status" value="1"/>
</dbReference>
<evidence type="ECO:0000313" key="5">
    <source>
        <dbReference type="EMBL" id="WVZ62216.1"/>
    </source>
</evidence>
<accession>A0AAQ3WI85</accession>
<dbReference type="PANTHER" id="PTHR20953">
    <property type="entry name" value="KINASE-RELATED"/>
    <property type="match status" value="1"/>
</dbReference>
<dbReference type="InterPro" id="IPR058670">
    <property type="entry name" value="PTPase_dom"/>
</dbReference>
<dbReference type="SUPFAM" id="SSF52540">
    <property type="entry name" value="P-loop containing nucleoside triphosphate hydrolases"/>
    <property type="match status" value="1"/>
</dbReference>
<protein>
    <recommendedName>
        <fullName evidence="4">AAA+ ATPase domain-containing protein</fullName>
    </recommendedName>
</protein>